<sequence length="149" mass="16576">MNRILFKGIKKNMIQSESRKGAWVDELPVVLWSLRTTPSHATGETPFSLVYGSERAGLPTYRQSGLNGNHGDSSFAKEKAIAEPINPRPKISRPIPLRRISTRQTTVITSPDLIFPTHTPAQDAIDTLQNMADQELYSIRLAICLGIHL</sequence>
<dbReference type="InterPro" id="IPR036397">
    <property type="entry name" value="RNaseH_sf"/>
</dbReference>
<evidence type="ECO:0000313" key="2">
    <source>
        <dbReference type="Proteomes" id="UP001454036"/>
    </source>
</evidence>
<comment type="caution">
    <text evidence="1">The sequence shown here is derived from an EMBL/GenBank/DDBJ whole genome shotgun (WGS) entry which is preliminary data.</text>
</comment>
<gene>
    <name evidence="1" type="ORF">LIER_26333</name>
</gene>
<keyword evidence="2" id="KW-1185">Reference proteome</keyword>
<name>A0AAV3R9H0_LITER</name>
<accession>A0AAV3R9H0</accession>
<evidence type="ECO:0000313" key="1">
    <source>
        <dbReference type="EMBL" id="GAA0172524.1"/>
    </source>
</evidence>
<dbReference type="PANTHER" id="PTHR48475">
    <property type="entry name" value="RIBONUCLEASE H"/>
    <property type="match status" value="1"/>
</dbReference>
<reference evidence="1 2" key="1">
    <citation type="submission" date="2024-01" db="EMBL/GenBank/DDBJ databases">
        <title>The complete chloroplast genome sequence of Lithospermum erythrorhizon: insights into the phylogenetic relationship among Boraginaceae species and the maternal lineages of purple gromwells.</title>
        <authorList>
            <person name="Okada T."/>
            <person name="Watanabe K."/>
        </authorList>
    </citation>
    <scope>NUCLEOTIDE SEQUENCE [LARGE SCALE GENOMIC DNA]</scope>
</reference>
<dbReference type="PANTHER" id="PTHR48475:SF2">
    <property type="entry name" value="RIBONUCLEASE H"/>
    <property type="match status" value="1"/>
</dbReference>
<dbReference type="Gene3D" id="3.30.420.10">
    <property type="entry name" value="Ribonuclease H-like superfamily/Ribonuclease H"/>
    <property type="match status" value="1"/>
</dbReference>
<organism evidence="1 2">
    <name type="scientific">Lithospermum erythrorhizon</name>
    <name type="common">Purple gromwell</name>
    <name type="synonym">Lithospermum officinale var. erythrorhizon</name>
    <dbReference type="NCBI Taxonomy" id="34254"/>
    <lineage>
        <taxon>Eukaryota</taxon>
        <taxon>Viridiplantae</taxon>
        <taxon>Streptophyta</taxon>
        <taxon>Embryophyta</taxon>
        <taxon>Tracheophyta</taxon>
        <taxon>Spermatophyta</taxon>
        <taxon>Magnoliopsida</taxon>
        <taxon>eudicotyledons</taxon>
        <taxon>Gunneridae</taxon>
        <taxon>Pentapetalae</taxon>
        <taxon>asterids</taxon>
        <taxon>lamiids</taxon>
        <taxon>Boraginales</taxon>
        <taxon>Boraginaceae</taxon>
        <taxon>Boraginoideae</taxon>
        <taxon>Lithospermeae</taxon>
        <taxon>Lithospermum</taxon>
    </lineage>
</organism>
<dbReference type="AlphaFoldDB" id="A0AAV3R9H0"/>
<dbReference type="EMBL" id="BAABME010008169">
    <property type="protein sequence ID" value="GAA0172524.1"/>
    <property type="molecule type" value="Genomic_DNA"/>
</dbReference>
<dbReference type="GO" id="GO:0003676">
    <property type="term" value="F:nucleic acid binding"/>
    <property type="evidence" value="ECO:0007669"/>
    <property type="project" value="InterPro"/>
</dbReference>
<dbReference type="Proteomes" id="UP001454036">
    <property type="component" value="Unassembled WGS sequence"/>
</dbReference>
<proteinExistence type="predicted"/>
<protein>
    <submittedName>
        <fullName evidence="1">Uncharacterized protein</fullName>
    </submittedName>
</protein>